<dbReference type="AlphaFoldDB" id="B7C939"/>
<dbReference type="HOGENOM" id="CLU_3099612_0_0_9"/>
<organism evidence="1 2">
    <name type="scientific">Holdemanella biformis DSM 3989</name>
    <dbReference type="NCBI Taxonomy" id="518637"/>
    <lineage>
        <taxon>Bacteria</taxon>
        <taxon>Bacillati</taxon>
        <taxon>Bacillota</taxon>
        <taxon>Erysipelotrichia</taxon>
        <taxon>Erysipelotrichales</taxon>
        <taxon>Erysipelotrichaceae</taxon>
        <taxon>Holdemanella</taxon>
    </lineage>
</organism>
<sequence>MKKHVYRYEVRGLRIPNFMHLDACIQGGNIYKNKKKYTRKGKRKFDYKKELLNYC</sequence>
<dbReference type="RefSeq" id="WP_003864503.1">
    <property type="nucleotide sequence ID" value="NZ_DS996841.1"/>
</dbReference>
<name>B7C939_9FIRM</name>
<reference evidence="1 2" key="2">
    <citation type="submission" date="2008-11" db="EMBL/GenBank/DDBJ databases">
        <title>Draft genome sequence of Eubacterium biforme (DSM 3989).</title>
        <authorList>
            <person name="Sudarsanam P."/>
            <person name="Ley R."/>
            <person name="Guruge J."/>
            <person name="Turnbaugh P.J."/>
            <person name="Mahowald M."/>
            <person name="Liep D."/>
            <person name="Gordon J."/>
        </authorList>
    </citation>
    <scope>NUCLEOTIDE SEQUENCE [LARGE SCALE GENOMIC DNA]</scope>
    <source>
        <strain evidence="1 2">DSM 3989</strain>
    </source>
</reference>
<evidence type="ECO:0000313" key="2">
    <source>
        <dbReference type="Proteomes" id="UP000004315"/>
    </source>
</evidence>
<dbReference type="EMBL" id="ABYT01000048">
    <property type="protein sequence ID" value="EEC90616.1"/>
    <property type="molecule type" value="Genomic_DNA"/>
</dbReference>
<accession>B7C939</accession>
<comment type="caution">
    <text evidence="1">The sequence shown here is derived from an EMBL/GenBank/DDBJ whole genome shotgun (WGS) entry which is preliminary data.</text>
</comment>
<keyword evidence="2" id="KW-1185">Reference proteome</keyword>
<dbReference type="Proteomes" id="UP000004315">
    <property type="component" value="Unassembled WGS sequence"/>
</dbReference>
<proteinExistence type="predicted"/>
<dbReference type="STRING" id="518637.EUBIFOR_00696"/>
<gene>
    <name evidence="1" type="ORF">EUBIFOR_00696</name>
</gene>
<protein>
    <submittedName>
        <fullName evidence="1">Uncharacterized protein</fullName>
    </submittedName>
</protein>
<dbReference type="GeneID" id="66580908"/>
<evidence type="ECO:0000313" key="1">
    <source>
        <dbReference type="EMBL" id="EEC90616.1"/>
    </source>
</evidence>
<reference evidence="1 2" key="1">
    <citation type="submission" date="2008-10" db="EMBL/GenBank/DDBJ databases">
        <authorList>
            <person name="Fulton L."/>
            <person name="Clifton S."/>
            <person name="Fulton B."/>
            <person name="Xu J."/>
            <person name="Minx P."/>
            <person name="Pepin K.H."/>
            <person name="Johnson M."/>
            <person name="Bhonagiri V."/>
            <person name="Nash W.E."/>
            <person name="Mardis E.R."/>
            <person name="Wilson R.K."/>
        </authorList>
    </citation>
    <scope>NUCLEOTIDE SEQUENCE [LARGE SCALE GENOMIC DNA]</scope>
    <source>
        <strain evidence="1 2">DSM 3989</strain>
    </source>
</reference>